<dbReference type="SUPFAM" id="SSF51735">
    <property type="entry name" value="NAD(P)-binding Rossmann-fold domains"/>
    <property type="match status" value="1"/>
</dbReference>
<dbReference type="PANTHER" id="PTHR24320">
    <property type="entry name" value="RETINOL DEHYDROGENASE"/>
    <property type="match status" value="1"/>
</dbReference>
<name>A0ABY7B721_9PSEU</name>
<gene>
    <name evidence="3" type="ORF">ORV05_08180</name>
</gene>
<dbReference type="InterPro" id="IPR036291">
    <property type="entry name" value="NAD(P)-bd_dom_sf"/>
</dbReference>
<accession>A0ABY7B721</accession>
<evidence type="ECO:0000313" key="4">
    <source>
        <dbReference type="Proteomes" id="UP001163203"/>
    </source>
</evidence>
<evidence type="ECO:0000256" key="1">
    <source>
        <dbReference type="ARBA" id="ARBA00006484"/>
    </source>
</evidence>
<evidence type="ECO:0000313" key="3">
    <source>
        <dbReference type="EMBL" id="WAL67739.1"/>
    </source>
</evidence>
<dbReference type="PANTHER" id="PTHR24320:SF148">
    <property type="entry name" value="NAD(P)-BINDING ROSSMANN-FOLD SUPERFAMILY PROTEIN"/>
    <property type="match status" value="1"/>
</dbReference>
<dbReference type="Pfam" id="PF00106">
    <property type="entry name" value="adh_short"/>
    <property type="match status" value="1"/>
</dbReference>
<organism evidence="3 4">
    <name type="scientific">Amycolatopsis cynarae</name>
    <dbReference type="NCBI Taxonomy" id="2995223"/>
    <lineage>
        <taxon>Bacteria</taxon>
        <taxon>Bacillati</taxon>
        <taxon>Actinomycetota</taxon>
        <taxon>Actinomycetes</taxon>
        <taxon>Pseudonocardiales</taxon>
        <taxon>Pseudonocardiaceae</taxon>
        <taxon>Amycolatopsis</taxon>
    </lineage>
</organism>
<keyword evidence="2" id="KW-0560">Oxidoreductase</keyword>
<protein>
    <submittedName>
        <fullName evidence="3">SDR family NAD(P)-dependent oxidoreductase</fullName>
    </submittedName>
</protein>
<dbReference type="Gene3D" id="3.40.50.720">
    <property type="entry name" value="NAD(P)-binding Rossmann-like Domain"/>
    <property type="match status" value="1"/>
</dbReference>
<keyword evidence="4" id="KW-1185">Reference proteome</keyword>
<evidence type="ECO:0000256" key="2">
    <source>
        <dbReference type="ARBA" id="ARBA00023002"/>
    </source>
</evidence>
<dbReference type="EMBL" id="CP113836">
    <property type="protein sequence ID" value="WAL67739.1"/>
    <property type="molecule type" value="Genomic_DNA"/>
</dbReference>
<dbReference type="RefSeq" id="WP_268757833.1">
    <property type="nucleotide sequence ID" value="NZ_CP113836.1"/>
</dbReference>
<dbReference type="Proteomes" id="UP001163203">
    <property type="component" value="Chromosome"/>
</dbReference>
<comment type="similarity">
    <text evidence="1">Belongs to the short-chain dehydrogenases/reductases (SDR) family.</text>
</comment>
<dbReference type="InterPro" id="IPR002347">
    <property type="entry name" value="SDR_fam"/>
</dbReference>
<proteinExistence type="inferred from homology"/>
<sequence>MPRTSADIPDQRDRIAVITGANSGVGFETARMLAEKGAHVVPACRHPERAAAACDGIRLAVPDAELRSVRLDLADAASVATRRRCSVANSTMMCGFRSAT</sequence>
<reference evidence="3" key="1">
    <citation type="submission" date="2022-11" db="EMBL/GenBank/DDBJ databases">
        <authorList>
            <person name="Mo P."/>
        </authorList>
    </citation>
    <scope>NUCLEOTIDE SEQUENCE</scope>
    <source>
        <strain evidence="3">HUAS 11-8</strain>
    </source>
</reference>